<dbReference type="GO" id="GO:0031145">
    <property type="term" value="P:anaphase-promoting complex-dependent catabolic process"/>
    <property type="evidence" value="ECO:0007669"/>
    <property type="project" value="UniProtKB-ARBA"/>
</dbReference>
<evidence type="ECO:0000256" key="2">
    <source>
        <dbReference type="ARBA" id="ARBA00022574"/>
    </source>
</evidence>
<feature type="repeat" description="WD" evidence="7">
    <location>
        <begin position="288"/>
        <end position="329"/>
    </location>
</feature>
<feature type="region of interest" description="Disordered" evidence="8">
    <location>
        <begin position="1"/>
        <end position="43"/>
    </location>
</feature>
<dbReference type="InterPro" id="IPR015943">
    <property type="entry name" value="WD40/YVTN_repeat-like_dom_sf"/>
</dbReference>
<dbReference type="InterPro" id="IPR056150">
    <property type="entry name" value="WD40_CDC20-Fz"/>
</dbReference>
<dbReference type="GO" id="GO:0051301">
    <property type="term" value="P:cell division"/>
    <property type="evidence" value="ECO:0007669"/>
    <property type="project" value="UniProtKB-KW"/>
</dbReference>
<keyword evidence="4" id="KW-0677">Repeat</keyword>
<dbReference type="CDD" id="cd00200">
    <property type="entry name" value="WD40"/>
    <property type="match status" value="1"/>
</dbReference>
<comment type="caution">
    <text evidence="10">The sequence shown here is derived from an EMBL/GenBank/DDBJ whole genome shotgun (WGS) entry which is preliminary data.</text>
</comment>
<evidence type="ECO:0000256" key="8">
    <source>
        <dbReference type="SAM" id="MobiDB-lite"/>
    </source>
</evidence>
<keyword evidence="11" id="KW-1185">Reference proteome</keyword>
<protein>
    <submittedName>
        <fullName evidence="10">Ubiquitin-protein transferase activating protein</fullName>
    </submittedName>
</protein>
<proteinExistence type="inferred from homology"/>
<evidence type="ECO:0000256" key="1">
    <source>
        <dbReference type="ARBA" id="ARBA00006445"/>
    </source>
</evidence>
<dbReference type="SUPFAM" id="SSF50978">
    <property type="entry name" value="WD40 repeat-like"/>
    <property type="match status" value="1"/>
</dbReference>
<comment type="similarity">
    <text evidence="1">Belongs to the WD repeat CDC20/Fizzy family.</text>
</comment>
<sequence>MIHKKTKTPQPSPRRALFKSIDSPMIPSPTRTPVRSPFKRSPFKISPKQNVGPIVYSPIKQKTKTKTFDRFIPNRNAMDINTSQYNIKETKFEPLDQESIAYQQVMAKACGVALEKRILAFGSEPPPSNRTDLRAVWNRPVKPKAALTKRRIPLVPEKVLDAPGLADDFYLNLLDWSSKNLLAVGLEDTVYIWNGDTGDVSEFCKTKGDDYIASVQWAGDGSYLAVGLSNGDAQIWDVDSFSKIRSMKGHTSRVGVLSWDRHILSSGARDGSIWNHDVRIANHKTAELLGHTSEVCGLKWRPDGGLLASGGNDNLVQIWDARSSVPRMTKTNHNAAVKAVSWCPWQINLLATGGGKQDHMIHFWNTSTSAKVNSIHAGSQVTSIQWSIEYKEFISSHGFPNNHLSIWSYPTLNKIADLPGHDARILNTALSPDGQTVASSASDENLKFWKVFESKKKKVVVEDELVSQYKKMTIR</sequence>
<dbReference type="Proteomes" id="UP001210925">
    <property type="component" value="Unassembled WGS sequence"/>
</dbReference>
<evidence type="ECO:0000256" key="5">
    <source>
        <dbReference type="ARBA" id="ARBA00022776"/>
    </source>
</evidence>
<dbReference type="GO" id="GO:0010997">
    <property type="term" value="F:anaphase-promoting complex binding"/>
    <property type="evidence" value="ECO:0007669"/>
    <property type="project" value="InterPro"/>
</dbReference>
<dbReference type="PROSITE" id="PS00678">
    <property type="entry name" value="WD_REPEATS_1"/>
    <property type="match status" value="1"/>
</dbReference>
<dbReference type="PROSITE" id="PS50294">
    <property type="entry name" value="WD_REPEATS_REGION"/>
    <property type="match status" value="2"/>
</dbReference>
<keyword evidence="5" id="KW-0498">Mitosis</keyword>
<dbReference type="InterPro" id="IPR036322">
    <property type="entry name" value="WD40_repeat_dom_sf"/>
</dbReference>
<feature type="repeat" description="WD" evidence="7">
    <location>
        <begin position="212"/>
        <end position="246"/>
    </location>
</feature>
<dbReference type="FunFam" id="2.130.10.10:FF:000098">
    <property type="entry name" value="WD repeat-containing protein slp1"/>
    <property type="match status" value="1"/>
</dbReference>
<organism evidence="10 11">
    <name type="scientific">Boothiomyces macroporosus</name>
    <dbReference type="NCBI Taxonomy" id="261099"/>
    <lineage>
        <taxon>Eukaryota</taxon>
        <taxon>Fungi</taxon>
        <taxon>Fungi incertae sedis</taxon>
        <taxon>Chytridiomycota</taxon>
        <taxon>Chytridiomycota incertae sedis</taxon>
        <taxon>Chytridiomycetes</taxon>
        <taxon>Rhizophydiales</taxon>
        <taxon>Terramycetaceae</taxon>
        <taxon>Boothiomyces</taxon>
    </lineage>
</organism>
<dbReference type="PROSITE" id="PS50082">
    <property type="entry name" value="WD_REPEATS_2"/>
    <property type="match status" value="3"/>
</dbReference>
<gene>
    <name evidence="10" type="primary">CDC20_2</name>
    <name evidence="10" type="ORF">HK103_007422</name>
</gene>
<dbReference type="InterPro" id="IPR001680">
    <property type="entry name" value="WD40_rpt"/>
</dbReference>
<evidence type="ECO:0000259" key="9">
    <source>
        <dbReference type="Pfam" id="PF24807"/>
    </source>
</evidence>
<dbReference type="Gene3D" id="2.130.10.10">
    <property type="entry name" value="YVTN repeat-like/Quinoprotein amine dehydrogenase"/>
    <property type="match status" value="1"/>
</dbReference>
<dbReference type="PANTHER" id="PTHR19918:SF8">
    <property type="entry name" value="FI02843P"/>
    <property type="match status" value="1"/>
</dbReference>
<evidence type="ECO:0000256" key="4">
    <source>
        <dbReference type="ARBA" id="ARBA00022737"/>
    </source>
</evidence>
<accession>A0AAD5UL08</accession>
<evidence type="ECO:0000256" key="6">
    <source>
        <dbReference type="ARBA" id="ARBA00023306"/>
    </source>
</evidence>
<feature type="domain" description="CDC20/Fizzy WD40" evidence="9">
    <location>
        <begin position="160"/>
        <end position="449"/>
    </location>
</feature>
<keyword evidence="3" id="KW-0132">Cell division</keyword>
<dbReference type="InterPro" id="IPR033010">
    <property type="entry name" value="Cdc20/Fizzy"/>
</dbReference>
<evidence type="ECO:0000256" key="7">
    <source>
        <dbReference type="PROSITE-ProRule" id="PRU00221"/>
    </source>
</evidence>
<feature type="repeat" description="WD" evidence="7">
    <location>
        <begin position="418"/>
        <end position="459"/>
    </location>
</feature>
<dbReference type="GO" id="GO:0005680">
    <property type="term" value="C:anaphase-promoting complex"/>
    <property type="evidence" value="ECO:0007669"/>
    <property type="project" value="TreeGrafter"/>
</dbReference>
<evidence type="ECO:0000256" key="3">
    <source>
        <dbReference type="ARBA" id="ARBA00022618"/>
    </source>
</evidence>
<dbReference type="EMBL" id="JADGKB010000009">
    <property type="protein sequence ID" value="KAJ3260859.1"/>
    <property type="molecule type" value="Genomic_DNA"/>
</dbReference>
<name>A0AAD5UL08_9FUNG</name>
<dbReference type="GO" id="GO:1990757">
    <property type="term" value="F:ubiquitin ligase activator activity"/>
    <property type="evidence" value="ECO:0007669"/>
    <property type="project" value="TreeGrafter"/>
</dbReference>
<dbReference type="SMART" id="SM00320">
    <property type="entry name" value="WD40"/>
    <property type="match status" value="7"/>
</dbReference>
<dbReference type="GO" id="GO:0016740">
    <property type="term" value="F:transferase activity"/>
    <property type="evidence" value="ECO:0007669"/>
    <property type="project" value="UniProtKB-KW"/>
</dbReference>
<reference evidence="10" key="1">
    <citation type="submission" date="2020-05" db="EMBL/GenBank/DDBJ databases">
        <title>Phylogenomic resolution of chytrid fungi.</title>
        <authorList>
            <person name="Stajich J.E."/>
            <person name="Amses K."/>
            <person name="Simmons R."/>
            <person name="Seto K."/>
            <person name="Myers J."/>
            <person name="Bonds A."/>
            <person name="Quandt C.A."/>
            <person name="Barry K."/>
            <person name="Liu P."/>
            <person name="Grigoriev I."/>
            <person name="Longcore J.E."/>
            <person name="James T.Y."/>
        </authorList>
    </citation>
    <scope>NUCLEOTIDE SEQUENCE</scope>
    <source>
        <strain evidence="10">PLAUS21</strain>
    </source>
</reference>
<keyword evidence="10" id="KW-0808">Transferase</keyword>
<dbReference type="PANTHER" id="PTHR19918">
    <property type="entry name" value="CELL DIVISION CYCLE 20 CDC20 FIZZY -RELATED"/>
    <property type="match status" value="1"/>
</dbReference>
<dbReference type="AlphaFoldDB" id="A0AAD5UL08"/>
<evidence type="ECO:0000313" key="10">
    <source>
        <dbReference type="EMBL" id="KAJ3260859.1"/>
    </source>
</evidence>
<keyword evidence="2 7" id="KW-0853">WD repeat</keyword>
<dbReference type="GO" id="GO:1905786">
    <property type="term" value="P:positive regulation of anaphase-promoting complex-dependent catabolic process"/>
    <property type="evidence" value="ECO:0007669"/>
    <property type="project" value="TreeGrafter"/>
</dbReference>
<evidence type="ECO:0000313" key="11">
    <source>
        <dbReference type="Proteomes" id="UP001210925"/>
    </source>
</evidence>
<keyword evidence="6" id="KW-0131">Cell cycle</keyword>
<dbReference type="Pfam" id="PF24807">
    <property type="entry name" value="WD40_CDC20-Fz"/>
    <property type="match status" value="1"/>
</dbReference>
<dbReference type="InterPro" id="IPR019775">
    <property type="entry name" value="WD40_repeat_CS"/>
</dbReference>